<evidence type="ECO:0000259" key="8">
    <source>
        <dbReference type="PROSITE" id="PS50114"/>
    </source>
</evidence>
<dbReference type="GO" id="GO:0000978">
    <property type="term" value="F:RNA polymerase II cis-regulatory region sequence-specific DNA binding"/>
    <property type="evidence" value="ECO:0007669"/>
    <property type="project" value="TreeGrafter"/>
</dbReference>
<evidence type="ECO:0000256" key="6">
    <source>
        <dbReference type="PROSITE-ProRule" id="PRU00094"/>
    </source>
</evidence>
<dbReference type="EMBL" id="BTGC01000003">
    <property type="protein sequence ID" value="GMM49815.1"/>
    <property type="molecule type" value="Genomic_DNA"/>
</dbReference>
<keyword evidence="5" id="KW-0539">Nucleus</keyword>
<feature type="region of interest" description="Disordered" evidence="7">
    <location>
        <begin position="56"/>
        <end position="112"/>
    </location>
</feature>
<keyword evidence="10" id="KW-1185">Reference proteome</keyword>
<dbReference type="GO" id="GO:0005634">
    <property type="term" value="C:nucleus"/>
    <property type="evidence" value="ECO:0007669"/>
    <property type="project" value="UniProtKB-SubCell"/>
</dbReference>
<dbReference type="GO" id="GO:0008270">
    <property type="term" value="F:zinc ion binding"/>
    <property type="evidence" value="ECO:0007669"/>
    <property type="project" value="UniProtKB-KW"/>
</dbReference>
<feature type="compositionally biased region" description="Polar residues" evidence="7">
    <location>
        <begin position="524"/>
        <end position="540"/>
    </location>
</feature>
<comment type="caution">
    <text evidence="9">The sequence shown here is derived from an EMBL/GenBank/DDBJ whole genome shotgun (WGS) entry which is preliminary data.</text>
</comment>
<sequence length="656" mass="73253">MYNPQGSQDGLFGQAQEGVSAEYDLTNLMGFPSEFNQFGQPIRQNDVDFNDLHNDFAYTNQQNPDVSVPSGAQIAQRSRHNQQTGLDRQVDPRSNAGQINSISPLNQPSQTTSMNHVNQINQIDPTNSMNQVNQMNQMNQINQMNPISQMSQMNRMSQMSQVNQLNGGVQTNRSSQEYMDTTVYNSQRYQRPQGSQIPQSVQGVRGSQGVQGFQGVQGVQRAQGNQGVRGVQGVQRVQSVQGVQSAQGVQGQSGPSGHGITLPANQRLRETSQDASNNKVADDYLLSELYSQPAIWDIYDENMGNRPPKLTSDRLSNFEWRLEHSKTVLEYHQRNESQTGEPFINTVLGLTDTSRLQQQSHNPHNTSSESTQPTVIGSGNGLPLQDPHALVDSSTQYPDQHPQKSYLDSMLSGFGIDEQAFQIDDIPLAFNGLDDPIIDSPAASVISNDSVLDLNLNTIDNSAFEPLQMYNFFDDSDFLLPSAPSETDSPRSMRSPPSVPSHSNLNSTTNSTVNSKANSPMMKSRSQVQLNKDSYISKSNIPRRKRPTVPTQQVPKIPKQTKVKSEGLYCSNCNTTTTPLWRRDDEGNALCNACGLFHKLHGMKRPLKLKTDVIKRRNRQNTEEYTPQPARRRSQRRLERLEKHRLTPLAPYNPPE</sequence>
<gene>
    <name evidence="9" type="ORF">DASB73_007730</name>
</gene>
<feature type="compositionally biased region" description="Polar residues" evidence="7">
    <location>
        <begin position="355"/>
        <end position="377"/>
    </location>
</feature>
<evidence type="ECO:0000313" key="9">
    <source>
        <dbReference type="EMBL" id="GMM49815.1"/>
    </source>
</evidence>
<feature type="region of interest" description="Disordered" evidence="7">
    <location>
        <begin position="355"/>
        <end position="403"/>
    </location>
</feature>
<evidence type="ECO:0000256" key="2">
    <source>
        <dbReference type="ARBA" id="ARBA00022723"/>
    </source>
</evidence>
<dbReference type="InterPro" id="IPR000679">
    <property type="entry name" value="Znf_GATA"/>
</dbReference>
<dbReference type="Proteomes" id="UP001362899">
    <property type="component" value="Unassembled WGS sequence"/>
</dbReference>
<evidence type="ECO:0000256" key="4">
    <source>
        <dbReference type="ARBA" id="ARBA00022833"/>
    </source>
</evidence>
<dbReference type="InterPro" id="IPR039355">
    <property type="entry name" value="Transcription_factor_GATA"/>
</dbReference>
<feature type="compositionally biased region" description="Basic and acidic residues" evidence="7">
    <location>
        <begin position="636"/>
        <end position="645"/>
    </location>
</feature>
<feature type="domain" description="GATA-type" evidence="8">
    <location>
        <begin position="564"/>
        <end position="617"/>
    </location>
</feature>
<dbReference type="SUPFAM" id="SSF57716">
    <property type="entry name" value="Glucocorticoid receptor-like (DNA-binding domain)"/>
    <property type="match status" value="1"/>
</dbReference>
<dbReference type="AlphaFoldDB" id="A0AAV5REM1"/>
<keyword evidence="3 6" id="KW-0863">Zinc-finger</keyword>
<keyword evidence="2" id="KW-0479">Metal-binding</keyword>
<name>A0AAV5REM1_STABA</name>
<reference evidence="9 10" key="1">
    <citation type="journal article" date="2023" name="Elife">
        <title>Identification of key yeast species and microbe-microbe interactions impacting larval growth of Drosophila in the wild.</title>
        <authorList>
            <person name="Mure A."/>
            <person name="Sugiura Y."/>
            <person name="Maeda R."/>
            <person name="Honda K."/>
            <person name="Sakurai N."/>
            <person name="Takahashi Y."/>
            <person name="Watada M."/>
            <person name="Katoh T."/>
            <person name="Gotoh A."/>
            <person name="Gotoh Y."/>
            <person name="Taniguchi I."/>
            <person name="Nakamura K."/>
            <person name="Hayashi T."/>
            <person name="Katayama T."/>
            <person name="Uemura T."/>
            <person name="Hattori Y."/>
        </authorList>
    </citation>
    <scope>NUCLEOTIDE SEQUENCE [LARGE SCALE GENOMIC DNA]</scope>
    <source>
        <strain evidence="9 10">SB-73</strain>
    </source>
</reference>
<dbReference type="PRINTS" id="PR00619">
    <property type="entry name" value="GATAZNFINGER"/>
</dbReference>
<dbReference type="CDD" id="cd00202">
    <property type="entry name" value="ZnF_GATA"/>
    <property type="match status" value="1"/>
</dbReference>
<proteinExistence type="predicted"/>
<evidence type="ECO:0000256" key="3">
    <source>
        <dbReference type="ARBA" id="ARBA00022771"/>
    </source>
</evidence>
<dbReference type="PANTHER" id="PTHR10071:SF281">
    <property type="entry name" value="BOX A-BINDING FACTOR-RELATED"/>
    <property type="match status" value="1"/>
</dbReference>
<dbReference type="GO" id="GO:0000122">
    <property type="term" value="P:negative regulation of transcription by RNA polymerase II"/>
    <property type="evidence" value="ECO:0007669"/>
    <property type="project" value="TreeGrafter"/>
</dbReference>
<keyword evidence="4" id="KW-0862">Zinc</keyword>
<dbReference type="Pfam" id="PF00320">
    <property type="entry name" value="GATA"/>
    <property type="match status" value="1"/>
</dbReference>
<feature type="compositionally biased region" description="Polar residues" evidence="7">
    <location>
        <begin position="73"/>
        <end position="86"/>
    </location>
</feature>
<feature type="region of interest" description="Disordered" evidence="7">
    <location>
        <begin position="481"/>
        <end position="560"/>
    </location>
</feature>
<dbReference type="PANTHER" id="PTHR10071">
    <property type="entry name" value="TRANSCRIPTION FACTOR GATA FAMILY MEMBER"/>
    <property type="match status" value="1"/>
</dbReference>
<feature type="compositionally biased region" description="Polar residues" evidence="7">
    <location>
        <begin position="95"/>
        <end position="112"/>
    </location>
</feature>
<protein>
    <submittedName>
        <fullName evidence="9">Gat1 protein</fullName>
    </submittedName>
</protein>
<dbReference type="PROSITE" id="PS00344">
    <property type="entry name" value="GATA_ZN_FINGER_1"/>
    <property type="match status" value="1"/>
</dbReference>
<dbReference type="PROSITE" id="PS50114">
    <property type="entry name" value="GATA_ZN_FINGER_2"/>
    <property type="match status" value="1"/>
</dbReference>
<dbReference type="FunFam" id="3.30.50.10:FF:000007">
    <property type="entry name" value="Nitrogen regulatory AreA, N-terminal"/>
    <property type="match status" value="1"/>
</dbReference>
<dbReference type="SMART" id="SM00401">
    <property type="entry name" value="ZnF_GATA"/>
    <property type="match status" value="1"/>
</dbReference>
<evidence type="ECO:0000256" key="7">
    <source>
        <dbReference type="SAM" id="MobiDB-lite"/>
    </source>
</evidence>
<comment type="subcellular location">
    <subcellularLocation>
        <location evidence="1">Nucleus</location>
    </subcellularLocation>
</comment>
<feature type="compositionally biased region" description="Low complexity" evidence="7">
    <location>
        <begin position="490"/>
        <end position="519"/>
    </location>
</feature>
<evidence type="ECO:0000256" key="5">
    <source>
        <dbReference type="ARBA" id="ARBA00023242"/>
    </source>
</evidence>
<organism evidence="9 10">
    <name type="scientific">Starmerella bacillaris</name>
    <name type="common">Yeast</name>
    <name type="synonym">Candida zemplinina</name>
    <dbReference type="NCBI Taxonomy" id="1247836"/>
    <lineage>
        <taxon>Eukaryota</taxon>
        <taxon>Fungi</taxon>
        <taxon>Dikarya</taxon>
        <taxon>Ascomycota</taxon>
        <taxon>Saccharomycotina</taxon>
        <taxon>Dipodascomycetes</taxon>
        <taxon>Dipodascales</taxon>
        <taxon>Trichomonascaceae</taxon>
        <taxon>Starmerella</taxon>
    </lineage>
</organism>
<feature type="region of interest" description="Disordered" evidence="7">
    <location>
        <begin position="615"/>
        <end position="656"/>
    </location>
</feature>
<dbReference type="Gene3D" id="3.30.50.10">
    <property type="entry name" value="Erythroid Transcription Factor GATA-1, subunit A"/>
    <property type="match status" value="1"/>
</dbReference>
<accession>A0AAV5REM1</accession>
<evidence type="ECO:0000256" key="1">
    <source>
        <dbReference type="ARBA" id="ARBA00004123"/>
    </source>
</evidence>
<dbReference type="GO" id="GO:0045944">
    <property type="term" value="P:positive regulation of transcription by RNA polymerase II"/>
    <property type="evidence" value="ECO:0007669"/>
    <property type="project" value="TreeGrafter"/>
</dbReference>
<dbReference type="InterPro" id="IPR013088">
    <property type="entry name" value="Znf_NHR/GATA"/>
</dbReference>
<evidence type="ECO:0000313" key="10">
    <source>
        <dbReference type="Proteomes" id="UP001362899"/>
    </source>
</evidence>
<dbReference type="GO" id="GO:0000981">
    <property type="term" value="F:DNA-binding transcription factor activity, RNA polymerase II-specific"/>
    <property type="evidence" value="ECO:0007669"/>
    <property type="project" value="TreeGrafter"/>
</dbReference>